<keyword evidence="3" id="KW-1185">Reference proteome</keyword>
<evidence type="ECO:0000313" key="2">
    <source>
        <dbReference type="EMBL" id="KAK8579997.1"/>
    </source>
</evidence>
<proteinExistence type="predicted"/>
<organism evidence="2 3">
    <name type="scientific">Hibiscus sabdariffa</name>
    <name type="common">roselle</name>
    <dbReference type="NCBI Taxonomy" id="183260"/>
    <lineage>
        <taxon>Eukaryota</taxon>
        <taxon>Viridiplantae</taxon>
        <taxon>Streptophyta</taxon>
        <taxon>Embryophyta</taxon>
        <taxon>Tracheophyta</taxon>
        <taxon>Spermatophyta</taxon>
        <taxon>Magnoliopsida</taxon>
        <taxon>eudicotyledons</taxon>
        <taxon>Gunneridae</taxon>
        <taxon>Pentapetalae</taxon>
        <taxon>rosids</taxon>
        <taxon>malvids</taxon>
        <taxon>Malvales</taxon>
        <taxon>Malvaceae</taxon>
        <taxon>Malvoideae</taxon>
        <taxon>Hibiscus</taxon>
    </lineage>
</organism>
<dbReference type="EMBL" id="JBBPBM010000006">
    <property type="protein sequence ID" value="KAK8579997.1"/>
    <property type="molecule type" value="Genomic_DNA"/>
</dbReference>
<feature type="region of interest" description="Disordered" evidence="1">
    <location>
        <begin position="67"/>
        <end position="111"/>
    </location>
</feature>
<evidence type="ECO:0000313" key="3">
    <source>
        <dbReference type="Proteomes" id="UP001472677"/>
    </source>
</evidence>
<gene>
    <name evidence="2" type="ORF">V6N12_070289</name>
</gene>
<feature type="compositionally biased region" description="Acidic residues" evidence="1">
    <location>
        <begin position="102"/>
        <end position="111"/>
    </location>
</feature>
<dbReference type="Proteomes" id="UP001472677">
    <property type="component" value="Unassembled WGS sequence"/>
</dbReference>
<feature type="compositionally biased region" description="Basic and acidic residues" evidence="1">
    <location>
        <begin position="73"/>
        <end position="82"/>
    </location>
</feature>
<comment type="caution">
    <text evidence="2">The sequence shown here is derived from an EMBL/GenBank/DDBJ whole genome shotgun (WGS) entry which is preliminary data.</text>
</comment>
<protein>
    <submittedName>
        <fullName evidence="2">Uncharacterized protein</fullName>
    </submittedName>
</protein>
<name>A0ABR2FGN3_9ROSI</name>
<accession>A0ABR2FGN3</accession>
<evidence type="ECO:0000256" key="1">
    <source>
        <dbReference type="SAM" id="MobiDB-lite"/>
    </source>
</evidence>
<sequence length="111" mass="12878">MEKEMGSWIQIIEGRYGGTNGKMDQRRTRYVEEWWMEISRWVAMEVERNLGNLGKKVTGLKMVTRGGTRSRNMTRDKEDTCKVKMKGRGTMASTEGTFSGVDDWEADWDDD</sequence>
<reference evidence="2 3" key="1">
    <citation type="journal article" date="2024" name="G3 (Bethesda)">
        <title>Genome assembly of Hibiscus sabdariffa L. provides insights into metabolisms of medicinal natural products.</title>
        <authorList>
            <person name="Kim T."/>
        </authorList>
    </citation>
    <scope>NUCLEOTIDE SEQUENCE [LARGE SCALE GENOMIC DNA]</scope>
    <source>
        <strain evidence="2">TK-2024</strain>
        <tissue evidence="2">Old leaves</tissue>
    </source>
</reference>